<feature type="compositionally biased region" description="Basic and acidic residues" evidence="3">
    <location>
        <begin position="1245"/>
        <end position="1272"/>
    </location>
</feature>
<evidence type="ECO:0000313" key="6">
    <source>
        <dbReference type="EMBL" id="PBC30503.1"/>
    </source>
</evidence>
<evidence type="ECO:0000259" key="5">
    <source>
        <dbReference type="PROSITE" id="PS50853"/>
    </source>
</evidence>
<feature type="domain" description="Ig-like" evidence="4">
    <location>
        <begin position="138"/>
        <end position="226"/>
    </location>
</feature>
<dbReference type="InterPro" id="IPR013783">
    <property type="entry name" value="Ig-like_fold"/>
</dbReference>
<dbReference type="FunFam" id="2.60.40.10:FF:001806">
    <property type="entry name" value="Blast:Twitchin"/>
    <property type="match status" value="1"/>
</dbReference>
<evidence type="ECO:0000256" key="1">
    <source>
        <dbReference type="ARBA" id="ARBA00022737"/>
    </source>
</evidence>
<dbReference type="InterPro" id="IPR036179">
    <property type="entry name" value="Ig-like_dom_sf"/>
</dbReference>
<feature type="region of interest" description="Disordered" evidence="3">
    <location>
        <begin position="965"/>
        <end position="994"/>
    </location>
</feature>
<keyword evidence="7" id="KW-1185">Reference proteome</keyword>
<dbReference type="InterPro" id="IPR003598">
    <property type="entry name" value="Ig_sub2"/>
</dbReference>
<feature type="region of interest" description="Disordered" evidence="3">
    <location>
        <begin position="1"/>
        <end position="42"/>
    </location>
</feature>
<accession>A0A2A3EFD9</accession>
<dbReference type="PROSITE" id="PS50853">
    <property type="entry name" value="FN3"/>
    <property type="match status" value="2"/>
</dbReference>
<feature type="compositionally biased region" description="Basic and acidic residues" evidence="3">
    <location>
        <begin position="1301"/>
        <end position="1314"/>
    </location>
</feature>
<dbReference type="EMBL" id="KZ288259">
    <property type="protein sequence ID" value="PBC30503.1"/>
    <property type="molecule type" value="Genomic_DNA"/>
</dbReference>
<feature type="compositionally biased region" description="Low complexity" evidence="3">
    <location>
        <begin position="1209"/>
        <end position="1238"/>
    </location>
</feature>
<dbReference type="SUPFAM" id="SSF48726">
    <property type="entry name" value="Immunoglobulin"/>
    <property type="match status" value="2"/>
</dbReference>
<feature type="compositionally biased region" description="Acidic residues" evidence="3">
    <location>
        <begin position="924"/>
        <end position="944"/>
    </location>
</feature>
<feature type="region of interest" description="Disordered" evidence="3">
    <location>
        <begin position="437"/>
        <end position="526"/>
    </location>
</feature>
<dbReference type="InterPro" id="IPR007110">
    <property type="entry name" value="Ig-like_dom"/>
</dbReference>
<dbReference type="InterPro" id="IPR003599">
    <property type="entry name" value="Ig_sub"/>
</dbReference>
<evidence type="ECO:0000256" key="2">
    <source>
        <dbReference type="ARBA" id="ARBA00023319"/>
    </source>
</evidence>
<feature type="compositionally biased region" description="Basic and acidic residues" evidence="3">
    <location>
        <begin position="513"/>
        <end position="526"/>
    </location>
</feature>
<gene>
    <name evidence="6" type="ORF">APICC_10108</name>
</gene>
<feature type="compositionally biased region" description="Basic and acidic residues" evidence="3">
    <location>
        <begin position="461"/>
        <end position="470"/>
    </location>
</feature>
<feature type="region of interest" description="Disordered" evidence="3">
    <location>
        <begin position="569"/>
        <end position="596"/>
    </location>
</feature>
<dbReference type="STRING" id="94128.A0A2A3EFD9"/>
<dbReference type="PRINTS" id="PR00014">
    <property type="entry name" value="FNTYPEIII"/>
</dbReference>
<evidence type="ECO:0000313" key="7">
    <source>
        <dbReference type="Proteomes" id="UP000242457"/>
    </source>
</evidence>
<reference evidence="6 7" key="1">
    <citation type="submission" date="2014-07" db="EMBL/GenBank/DDBJ databases">
        <title>Genomic and transcriptomic analysis on Apis cerana provide comprehensive insights into honey bee biology.</title>
        <authorList>
            <person name="Diao Q."/>
            <person name="Sun L."/>
            <person name="Zheng H."/>
            <person name="Zheng H."/>
            <person name="Xu S."/>
            <person name="Wang S."/>
            <person name="Zeng Z."/>
            <person name="Hu F."/>
            <person name="Su S."/>
            <person name="Wu J."/>
        </authorList>
    </citation>
    <scope>NUCLEOTIDE SEQUENCE [LARGE SCALE GENOMIC DNA]</scope>
    <source>
        <tissue evidence="6">Pupae without intestine</tissue>
    </source>
</reference>
<dbReference type="Pfam" id="PF00041">
    <property type="entry name" value="fn3"/>
    <property type="match status" value="2"/>
</dbReference>
<dbReference type="GO" id="GO:0009653">
    <property type="term" value="P:anatomical structure morphogenesis"/>
    <property type="evidence" value="ECO:0007669"/>
    <property type="project" value="UniProtKB-ARBA"/>
</dbReference>
<dbReference type="FunFam" id="2.60.40.10:FF:000612">
    <property type="entry name" value="palladin isoform X1"/>
    <property type="match status" value="1"/>
</dbReference>
<dbReference type="FunFam" id="2.60.40.10:FF:000031">
    <property type="entry name" value="Myosin-binding protein C, slow type"/>
    <property type="match status" value="1"/>
</dbReference>
<feature type="compositionally biased region" description="Basic and acidic residues" evidence="3">
    <location>
        <begin position="1326"/>
        <end position="1335"/>
    </location>
</feature>
<dbReference type="InterPro" id="IPR036116">
    <property type="entry name" value="FN3_sf"/>
</dbReference>
<feature type="compositionally biased region" description="Basic and acidic residues" evidence="3">
    <location>
        <begin position="570"/>
        <end position="592"/>
    </location>
</feature>
<feature type="region of interest" description="Disordered" evidence="3">
    <location>
        <begin position="775"/>
        <end position="802"/>
    </location>
</feature>
<dbReference type="PANTHER" id="PTHR13817">
    <property type="entry name" value="TITIN"/>
    <property type="match status" value="1"/>
</dbReference>
<dbReference type="PROSITE" id="PS50835">
    <property type="entry name" value="IG_LIKE"/>
    <property type="match status" value="2"/>
</dbReference>
<dbReference type="InterPro" id="IPR003961">
    <property type="entry name" value="FN3_dom"/>
</dbReference>
<feature type="compositionally biased region" description="Polar residues" evidence="3">
    <location>
        <begin position="1"/>
        <end position="16"/>
    </location>
</feature>
<feature type="compositionally biased region" description="Polar residues" evidence="3">
    <location>
        <begin position="845"/>
        <end position="855"/>
    </location>
</feature>
<feature type="compositionally biased region" description="Polar residues" evidence="3">
    <location>
        <begin position="909"/>
        <end position="918"/>
    </location>
</feature>
<dbReference type="Gene3D" id="2.60.40.10">
    <property type="entry name" value="Immunoglobulins"/>
    <property type="match status" value="4"/>
</dbReference>
<dbReference type="SMART" id="SM00409">
    <property type="entry name" value="IG"/>
    <property type="match status" value="2"/>
</dbReference>
<sequence>MGNATTKSHYSKSQPLAATRRPRWEGSGLPAPPGKPILIPGADESQPDVVAIRWERSPSNGGSAIVGYLVEHRRLGSQHWVRSTSGLCTFPELTLSGLEPGWRYQFRVRAQNAVGLSRPSEISDPLTVTLQRSVASAPQFDLEVKDTTVLENEQAEFVVRFTGSPLPKIAWFKDGFEIFSSRRTRIITESGKSVLLIHQTALNDEGEIKCTATNRAGHASTKARLILEAPPKIRLPRQYEDGLLFEQDETIRLKVSLAGRPPPSVIWYHDGEVVSTDERHVFESMDGESILKIPDAKRVDRGEYVVKAINKLGEDTSSFLVTVTDRPAAPGKATVTMTLGRSVSLTWQEPEDDGGCKIGTYIVEYYRIGWDVWLKATTSRQTKATLSELIEGSEYKFRVKAENPYGVSEPSEESDVIFIPDLKRGIVAPLLSGKSQSQREIRSREKREVSFAVPTQRTRSLTREEARDDDIFGPASRSISAQRLTGRPSRADSRVTFALDIMDKSKPPVPPARSKDHSSSRHENQVGNHVDRSTINTNLPNIEVLIQNKEPPSIQIPLATVTVTPPTIEESNKRSAFRESRSRSVSMSRERSMSPLSMPKIQEQHEEETFNYSRPSLSLTSKKQQADEIEIPRITKSDTLYDKLGLPISPREDDVTVMHGSSEFMLVLYPEDQAKKVDDTTQKDLEAKQGATEGAEDIEDLIPPPMSLSLPELFSAEHQVVETLREAVSSTELLHERAMERFYRAVAAEEASELAKRKSQLERRTGELATTIANKTGAEDISDSQRSSFKRRLSNPNVPSSNLITWQSKNRRRLSDSQTETVKAPQKLLIPTTFLLDVEARSDPNIPSDSESPIATQWGLENKPILEDTPLRRWHDTNVSSLVEEEKSIAWQSANNEGARIEEPPRDQIQPTQQSQPGTRREEEEKEEEEEEEESIESSEESSEEVSSADSEDLKLLKARILARQVLDEEDTYHPRGKPILHVETEPSSQPIRSIALVSPSTVVPKSILKKPKEEPIPVNSFGRPIPPEKPIRRSLPPNVHPLSRNEQEEEASEERQVTPEPARVPVMSESDTDSVLSAGEAAKNRRIQAKMRTATPEEEVDEEDIEARMAVVNHYTEIVREHSSLARYHNYRNSEERRQFGEIASTGSRRSSISDDQETNNQGRDRFEGRQENVEGRKRVEERQQTKVVAGSRGTTPARDTKEKRSSRPSSRNQSPVSRSRNVSTERGGVSSRSSSKSRVRAPSQDRRPPSRTGSEEQRSVREWSVEEGRSGGRSRRSSSKTPSRSNSRDRNRAGTPVESKMERLQKALESKRYRSYSRRGSSSRGREYQSEKGWRESRLNEEQLAIEAKHNVRSTVEYITDLTLLLAAIYVYLFKKETLAIPFIALLFYRRIQHEIKGRVSKGWWSSKRNS</sequence>
<feature type="domain" description="Fibronectin type-III" evidence="5">
    <location>
        <begin position="329"/>
        <end position="421"/>
    </location>
</feature>
<protein>
    <submittedName>
        <fullName evidence="6">Titin</fullName>
    </submittedName>
</protein>
<feature type="compositionally biased region" description="Basic and acidic residues" evidence="3">
    <location>
        <begin position="437"/>
        <end position="449"/>
    </location>
</feature>
<dbReference type="Proteomes" id="UP000242457">
    <property type="component" value="Unassembled WGS sequence"/>
</dbReference>
<feature type="region of interest" description="Disordered" evidence="3">
    <location>
        <begin position="841"/>
        <end position="861"/>
    </location>
</feature>
<dbReference type="OrthoDB" id="6107607at2759"/>
<evidence type="ECO:0000256" key="3">
    <source>
        <dbReference type="SAM" id="MobiDB-lite"/>
    </source>
</evidence>
<feature type="region of interest" description="Disordered" evidence="3">
    <location>
        <begin position="1014"/>
        <end position="1104"/>
    </location>
</feature>
<dbReference type="InterPro" id="IPR013098">
    <property type="entry name" value="Ig_I-set"/>
</dbReference>
<evidence type="ECO:0000259" key="4">
    <source>
        <dbReference type="PROSITE" id="PS50835"/>
    </source>
</evidence>
<dbReference type="Pfam" id="PF07679">
    <property type="entry name" value="I-set"/>
    <property type="match status" value="2"/>
</dbReference>
<keyword evidence="1" id="KW-0677">Repeat</keyword>
<proteinExistence type="predicted"/>
<feature type="region of interest" description="Disordered" evidence="3">
    <location>
        <begin position="897"/>
        <end position="952"/>
    </location>
</feature>
<dbReference type="SMART" id="SM00408">
    <property type="entry name" value="IGc2"/>
    <property type="match status" value="2"/>
</dbReference>
<dbReference type="GO" id="GO:0030154">
    <property type="term" value="P:cell differentiation"/>
    <property type="evidence" value="ECO:0007669"/>
    <property type="project" value="UniProtKB-ARBA"/>
</dbReference>
<dbReference type="PANTHER" id="PTHR13817:SF167">
    <property type="entry name" value="MYOMESIN AND MYOSIN BINDING PROTEIN"/>
    <property type="match status" value="1"/>
</dbReference>
<feature type="domain" description="Fibronectin type-III" evidence="5">
    <location>
        <begin position="32"/>
        <end position="132"/>
    </location>
</feature>
<feature type="domain" description="Ig-like" evidence="4">
    <location>
        <begin position="231"/>
        <end position="324"/>
    </location>
</feature>
<feature type="region of interest" description="Disordered" evidence="3">
    <location>
        <begin position="1134"/>
        <end position="1335"/>
    </location>
</feature>
<dbReference type="InterPro" id="IPR050964">
    <property type="entry name" value="Striated_Muscle_Regulatory"/>
</dbReference>
<dbReference type="SUPFAM" id="SSF49265">
    <property type="entry name" value="Fibronectin type III"/>
    <property type="match status" value="1"/>
</dbReference>
<name>A0A2A3EFD9_APICC</name>
<organism evidence="6 7">
    <name type="scientific">Apis cerana cerana</name>
    <name type="common">Oriental honeybee</name>
    <dbReference type="NCBI Taxonomy" id="94128"/>
    <lineage>
        <taxon>Eukaryota</taxon>
        <taxon>Metazoa</taxon>
        <taxon>Ecdysozoa</taxon>
        <taxon>Arthropoda</taxon>
        <taxon>Hexapoda</taxon>
        <taxon>Insecta</taxon>
        <taxon>Pterygota</taxon>
        <taxon>Neoptera</taxon>
        <taxon>Endopterygota</taxon>
        <taxon>Hymenoptera</taxon>
        <taxon>Apocrita</taxon>
        <taxon>Aculeata</taxon>
        <taxon>Apoidea</taxon>
        <taxon>Anthophila</taxon>
        <taxon>Apidae</taxon>
        <taxon>Apis</taxon>
    </lineage>
</organism>
<dbReference type="CDD" id="cd00063">
    <property type="entry name" value="FN3"/>
    <property type="match status" value="2"/>
</dbReference>
<keyword evidence="2" id="KW-0393">Immunoglobulin domain</keyword>
<feature type="compositionally biased region" description="Basic and acidic residues" evidence="3">
    <location>
        <begin position="1164"/>
        <end position="1186"/>
    </location>
</feature>
<dbReference type="SMART" id="SM00060">
    <property type="entry name" value="FN3"/>
    <property type="match status" value="2"/>
</dbReference>